<dbReference type="Proteomes" id="UP000265515">
    <property type="component" value="Unassembled WGS sequence"/>
</dbReference>
<evidence type="ECO:0000256" key="1">
    <source>
        <dbReference type="SAM" id="Coils"/>
    </source>
</evidence>
<evidence type="ECO:0000313" key="5">
    <source>
        <dbReference type="Proteomes" id="UP000265515"/>
    </source>
</evidence>
<feature type="domain" description="CCHC-type" evidence="3">
    <location>
        <begin position="14"/>
        <end position="26"/>
    </location>
</feature>
<keyword evidence="5" id="KW-1185">Reference proteome</keyword>
<feature type="region of interest" description="Disordered" evidence="2">
    <location>
        <begin position="246"/>
        <end position="270"/>
    </location>
</feature>
<evidence type="ECO:0000256" key="2">
    <source>
        <dbReference type="SAM" id="MobiDB-lite"/>
    </source>
</evidence>
<sequence length="323" mass="37379">MTSNLAPSSSIVRNCYNCGQPEHLSRFYPLPDRRLVGSFTANVNTSTAIVPAQRNIVVTYPATGVNYVNFGYGYGGGLKPRVETLETTVTELKAYRDAVVEQERIKTEEEKIIKKEKEDEERRAREKKKTEELHLKINVNIAEQLKPVRELLETKAVKGRECDEVVKLRLEIENLKMVQKKNIGGCSTSESDFDQYKRELEEERGRADHRFVVMEEEIARLKKANEEVLNSAETWRLETLRPGNKRGCVAVTPPPIPTTRTRARVTPKHSLPVDRQKVQEMMAHQEHHEQEIERLKEWRHCKLNGRHEAEQEVDRLKDKLVLF</sequence>
<gene>
    <name evidence="4" type="ORF">CBR_g19206</name>
</gene>
<dbReference type="Gramene" id="GBG61129">
    <property type="protein sequence ID" value="GBG61129"/>
    <property type="gene ID" value="CBR_g19206"/>
</dbReference>
<name>A0A388JTI6_CHABU</name>
<evidence type="ECO:0000313" key="4">
    <source>
        <dbReference type="EMBL" id="GBG61129.1"/>
    </source>
</evidence>
<organism evidence="4 5">
    <name type="scientific">Chara braunii</name>
    <name type="common">Braun's stonewort</name>
    <dbReference type="NCBI Taxonomy" id="69332"/>
    <lineage>
        <taxon>Eukaryota</taxon>
        <taxon>Viridiplantae</taxon>
        <taxon>Streptophyta</taxon>
        <taxon>Charophyceae</taxon>
        <taxon>Charales</taxon>
        <taxon>Characeae</taxon>
        <taxon>Chara</taxon>
    </lineage>
</organism>
<dbReference type="GO" id="GO:0008270">
    <property type="term" value="F:zinc ion binding"/>
    <property type="evidence" value="ECO:0007669"/>
    <property type="project" value="InterPro"/>
</dbReference>
<protein>
    <recommendedName>
        <fullName evidence="3">CCHC-type domain-containing protein</fullName>
    </recommendedName>
</protein>
<proteinExistence type="predicted"/>
<feature type="coiled-coil region" evidence="1">
    <location>
        <begin position="197"/>
        <end position="238"/>
    </location>
</feature>
<dbReference type="EMBL" id="BFEA01000017">
    <property type="protein sequence ID" value="GBG61129.1"/>
    <property type="molecule type" value="Genomic_DNA"/>
</dbReference>
<dbReference type="Pfam" id="PF00098">
    <property type="entry name" value="zf-CCHC"/>
    <property type="match status" value="1"/>
</dbReference>
<evidence type="ECO:0000259" key="3">
    <source>
        <dbReference type="Pfam" id="PF00098"/>
    </source>
</evidence>
<feature type="coiled-coil region" evidence="1">
    <location>
        <begin position="98"/>
        <end position="134"/>
    </location>
</feature>
<dbReference type="GO" id="GO:0003676">
    <property type="term" value="F:nucleic acid binding"/>
    <property type="evidence" value="ECO:0007669"/>
    <property type="project" value="InterPro"/>
</dbReference>
<dbReference type="AlphaFoldDB" id="A0A388JTI6"/>
<accession>A0A388JTI6</accession>
<keyword evidence="1" id="KW-0175">Coiled coil</keyword>
<reference evidence="4 5" key="1">
    <citation type="journal article" date="2018" name="Cell">
        <title>The Chara Genome: Secondary Complexity and Implications for Plant Terrestrialization.</title>
        <authorList>
            <person name="Nishiyama T."/>
            <person name="Sakayama H."/>
            <person name="Vries J.D."/>
            <person name="Buschmann H."/>
            <person name="Saint-Marcoux D."/>
            <person name="Ullrich K.K."/>
            <person name="Haas F.B."/>
            <person name="Vanderstraeten L."/>
            <person name="Becker D."/>
            <person name="Lang D."/>
            <person name="Vosolsobe S."/>
            <person name="Rombauts S."/>
            <person name="Wilhelmsson P.K.I."/>
            <person name="Janitza P."/>
            <person name="Kern R."/>
            <person name="Heyl A."/>
            <person name="Rumpler F."/>
            <person name="Villalobos L.I.A.C."/>
            <person name="Clay J.M."/>
            <person name="Skokan R."/>
            <person name="Toyoda A."/>
            <person name="Suzuki Y."/>
            <person name="Kagoshima H."/>
            <person name="Schijlen E."/>
            <person name="Tajeshwar N."/>
            <person name="Catarino B."/>
            <person name="Hetherington A.J."/>
            <person name="Saltykova A."/>
            <person name="Bonnot C."/>
            <person name="Breuninger H."/>
            <person name="Symeonidi A."/>
            <person name="Radhakrishnan G.V."/>
            <person name="Van Nieuwerburgh F."/>
            <person name="Deforce D."/>
            <person name="Chang C."/>
            <person name="Karol K.G."/>
            <person name="Hedrich R."/>
            <person name="Ulvskov P."/>
            <person name="Glockner G."/>
            <person name="Delwiche C.F."/>
            <person name="Petrasek J."/>
            <person name="Van de Peer Y."/>
            <person name="Friml J."/>
            <person name="Beilby M."/>
            <person name="Dolan L."/>
            <person name="Kohara Y."/>
            <person name="Sugano S."/>
            <person name="Fujiyama A."/>
            <person name="Delaux P.-M."/>
            <person name="Quint M."/>
            <person name="TheiBen G."/>
            <person name="Hagemann M."/>
            <person name="Harholt J."/>
            <person name="Dunand C."/>
            <person name="Zachgo S."/>
            <person name="Langdale J."/>
            <person name="Maumus F."/>
            <person name="Straeten D.V.D."/>
            <person name="Gould S.B."/>
            <person name="Rensing S.A."/>
        </authorList>
    </citation>
    <scope>NUCLEOTIDE SEQUENCE [LARGE SCALE GENOMIC DNA]</scope>
    <source>
        <strain evidence="4 5">S276</strain>
    </source>
</reference>
<dbReference type="InterPro" id="IPR001878">
    <property type="entry name" value="Znf_CCHC"/>
</dbReference>
<comment type="caution">
    <text evidence="4">The sequence shown here is derived from an EMBL/GenBank/DDBJ whole genome shotgun (WGS) entry which is preliminary data.</text>
</comment>